<organism evidence="8 9">
    <name type="scientific">Litoribacter ruber</name>
    <dbReference type="NCBI Taxonomy" id="702568"/>
    <lineage>
        <taxon>Bacteria</taxon>
        <taxon>Pseudomonadati</taxon>
        <taxon>Bacteroidota</taxon>
        <taxon>Cytophagia</taxon>
        <taxon>Cytophagales</taxon>
        <taxon>Cyclobacteriaceae</taxon>
        <taxon>Litoribacter</taxon>
    </lineage>
</organism>
<dbReference type="Proteomes" id="UP001319104">
    <property type="component" value="Unassembled WGS sequence"/>
</dbReference>
<dbReference type="Pfam" id="PF01218">
    <property type="entry name" value="Coprogen_oxidas"/>
    <property type="match status" value="1"/>
</dbReference>
<evidence type="ECO:0000256" key="2">
    <source>
        <dbReference type="ARBA" id="ARBA00010644"/>
    </source>
</evidence>
<dbReference type="EMBL" id="JAHCMY010000001">
    <property type="protein sequence ID" value="MBS9523166.1"/>
    <property type="molecule type" value="Genomic_DNA"/>
</dbReference>
<evidence type="ECO:0000256" key="4">
    <source>
        <dbReference type="ARBA" id="ARBA00012869"/>
    </source>
</evidence>
<evidence type="ECO:0000256" key="6">
    <source>
        <dbReference type="ARBA" id="ARBA00023133"/>
    </source>
</evidence>
<dbReference type="NCBIfam" id="NF003727">
    <property type="entry name" value="PRK05330.1"/>
    <property type="match status" value="1"/>
</dbReference>
<evidence type="ECO:0000256" key="7">
    <source>
        <dbReference type="ARBA" id="ARBA00023244"/>
    </source>
</evidence>
<reference evidence="8 9" key="1">
    <citation type="submission" date="2021-05" db="EMBL/GenBank/DDBJ databases">
        <authorList>
            <person name="Zhang Z.D."/>
            <person name="Osman G."/>
        </authorList>
    </citation>
    <scope>NUCLEOTIDE SEQUENCE [LARGE SCALE GENOMIC DNA]</scope>
    <source>
        <strain evidence="8 9">KCTC 32217</strain>
    </source>
</reference>
<evidence type="ECO:0000256" key="3">
    <source>
        <dbReference type="ARBA" id="ARBA00011738"/>
    </source>
</evidence>
<dbReference type="InterPro" id="IPR036406">
    <property type="entry name" value="Coprogen_oxidase_aer_sf"/>
</dbReference>
<dbReference type="PANTHER" id="PTHR10755:SF0">
    <property type="entry name" value="OXYGEN-DEPENDENT COPROPORPHYRINOGEN-III OXIDASE, MITOCHONDRIAL"/>
    <property type="match status" value="1"/>
</dbReference>
<dbReference type="PROSITE" id="PS01021">
    <property type="entry name" value="COPROGEN_OXIDASE"/>
    <property type="match status" value="1"/>
</dbReference>
<dbReference type="PANTHER" id="PTHR10755">
    <property type="entry name" value="COPROPORPHYRINOGEN III OXIDASE, MITOCHONDRIAL"/>
    <property type="match status" value="1"/>
</dbReference>
<evidence type="ECO:0000313" key="8">
    <source>
        <dbReference type="EMBL" id="MBS9523166.1"/>
    </source>
</evidence>
<gene>
    <name evidence="8" type="primary">hemF</name>
    <name evidence="8" type="ORF">KI659_03960</name>
</gene>
<keyword evidence="7" id="KW-0627">Porphyrin biosynthesis</keyword>
<sequence>MRISKEEISRDFQSIQDYICKELELGDGKAVFKEDQWDRPEGGGGRTRIIQDGNIIEKGGVAFSAVSGPTPEKILAKLKLDQADFFATGVSIVIHPKSPMIPIIHMNIRYFEMSNGVYWFGGGIDLTPHYVNLEDAQFFHQSLKDLCDQYHQDYYPKFKKWADDYFFIKHRNETRGIGGIFFDRLKADEEMPFEKLFFFVKEVGYLFPKIYRHYMAKNAQLPFTEENQKWQALRRGRYVEFNLVWDAGTKFGLDTNGRTESILMSMPPMANWEYMHQPEVGSKEEFTLKHLQKEIDWIHILDSKGA</sequence>
<dbReference type="EC" id="1.3.3.3" evidence="4"/>
<dbReference type="Gene3D" id="3.40.1500.10">
    <property type="entry name" value="Coproporphyrinogen III oxidase, aerobic"/>
    <property type="match status" value="1"/>
</dbReference>
<accession>A0AAP2CH78</accession>
<dbReference type="PRINTS" id="PR00073">
    <property type="entry name" value="COPRGNOXDASE"/>
</dbReference>
<evidence type="ECO:0000313" key="9">
    <source>
        <dbReference type="Proteomes" id="UP001319104"/>
    </source>
</evidence>
<comment type="pathway">
    <text evidence="1">Porphyrin-containing compound metabolism; protoporphyrin-IX biosynthesis; protoporphyrinogen-IX from coproporphyrinogen-III (O2 route): step 1/1.</text>
</comment>
<evidence type="ECO:0000256" key="5">
    <source>
        <dbReference type="ARBA" id="ARBA00023002"/>
    </source>
</evidence>
<dbReference type="AlphaFoldDB" id="A0AAP2CH78"/>
<comment type="similarity">
    <text evidence="2">Belongs to the aerobic coproporphyrinogen-III oxidase family.</text>
</comment>
<dbReference type="GO" id="GO:0005737">
    <property type="term" value="C:cytoplasm"/>
    <property type="evidence" value="ECO:0007669"/>
    <property type="project" value="TreeGrafter"/>
</dbReference>
<comment type="caution">
    <text evidence="8">The sequence shown here is derived from an EMBL/GenBank/DDBJ whole genome shotgun (WGS) entry which is preliminary data.</text>
</comment>
<keyword evidence="5 8" id="KW-0560">Oxidoreductase</keyword>
<dbReference type="SUPFAM" id="SSF102886">
    <property type="entry name" value="Coproporphyrinogen III oxidase"/>
    <property type="match status" value="1"/>
</dbReference>
<protein>
    <recommendedName>
        <fullName evidence="4">coproporphyrinogen oxidase</fullName>
        <ecNumber evidence="4">1.3.3.3</ecNumber>
    </recommendedName>
</protein>
<dbReference type="InterPro" id="IPR001260">
    <property type="entry name" value="Coprogen_oxidase_aer"/>
</dbReference>
<dbReference type="PIRSF" id="PIRSF000166">
    <property type="entry name" value="Coproporphyri_ox"/>
    <property type="match status" value="1"/>
</dbReference>
<dbReference type="RefSeq" id="WP_213944030.1">
    <property type="nucleotide sequence ID" value="NZ_JAHCMY010000001.1"/>
</dbReference>
<dbReference type="InterPro" id="IPR018375">
    <property type="entry name" value="Coprogen_oxidase_CS"/>
</dbReference>
<keyword evidence="9" id="KW-1185">Reference proteome</keyword>
<dbReference type="GO" id="GO:0006782">
    <property type="term" value="P:protoporphyrinogen IX biosynthetic process"/>
    <property type="evidence" value="ECO:0007669"/>
    <property type="project" value="TreeGrafter"/>
</dbReference>
<name>A0AAP2CH78_9BACT</name>
<proteinExistence type="inferred from homology"/>
<keyword evidence="6" id="KW-0350">Heme biosynthesis</keyword>
<dbReference type="GO" id="GO:0004109">
    <property type="term" value="F:coproporphyrinogen oxidase activity"/>
    <property type="evidence" value="ECO:0007669"/>
    <property type="project" value="UniProtKB-EC"/>
</dbReference>
<evidence type="ECO:0000256" key="1">
    <source>
        <dbReference type="ARBA" id="ARBA00005168"/>
    </source>
</evidence>
<comment type="subunit">
    <text evidence="3">Homodimer.</text>
</comment>